<protein>
    <recommendedName>
        <fullName evidence="2">DUF8151 domain-containing protein</fullName>
    </recommendedName>
</protein>
<keyword evidence="1" id="KW-0812">Transmembrane</keyword>
<dbReference type="Pfam" id="PF26478">
    <property type="entry name" value="DUF8151"/>
    <property type="match status" value="1"/>
</dbReference>
<feature type="transmembrane region" description="Helical" evidence="1">
    <location>
        <begin position="12"/>
        <end position="28"/>
    </location>
</feature>
<accession>A0A4D6HAA2</accession>
<feature type="domain" description="DUF8151" evidence="2">
    <location>
        <begin position="2"/>
        <end position="72"/>
    </location>
</feature>
<evidence type="ECO:0000313" key="3">
    <source>
        <dbReference type="EMBL" id="QCC50461.1"/>
    </source>
</evidence>
<dbReference type="EMBL" id="CP031310">
    <property type="protein sequence ID" value="QCC50461.1"/>
    <property type="molecule type" value="Genomic_DNA"/>
</dbReference>
<feature type="transmembrane region" description="Helical" evidence="1">
    <location>
        <begin position="43"/>
        <end position="62"/>
    </location>
</feature>
<dbReference type="InterPro" id="IPR058464">
    <property type="entry name" value="DUF8151"/>
</dbReference>
<dbReference type="Proteomes" id="UP000296706">
    <property type="component" value="Chromosome"/>
</dbReference>
<evidence type="ECO:0000259" key="2">
    <source>
        <dbReference type="Pfam" id="PF26478"/>
    </source>
</evidence>
<dbReference type="KEGG" id="hsn:DV733_04060"/>
<dbReference type="RefSeq" id="WP_049993908.1">
    <property type="nucleotide sequence ID" value="NZ_CP031310.1"/>
</dbReference>
<dbReference type="AlphaFoldDB" id="A0A4D6HAA2"/>
<keyword evidence="4" id="KW-1185">Reference proteome</keyword>
<evidence type="ECO:0000313" key="4">
    <source>
        <dbReference type="Proteomes" id="UP000296706"/>
    </source>
</evidence>
<name>A0A4D6HAA2_9EURY</name>
<organism evidence="3 4">
    <name type="scientific">Halapricum salinum</name>
    <dbReference type="NCBI Taxonomy" id="1457250"/>
    <lineage>
        <taxon>Archaea</taxon>
        <taxon>Methanobacteriati</taxon>
        <taxon>Methanobacteriota</taxon>
        <taxon>Stenosarchaea group</taxon>
        <taxon>Halobacteria</taxon>
        <taxon>Halobacteriales</taxon>
        <taxon>Haloarculaceae</taxon>
        <taxon>Halapricum</taxon>
    </lineage>
</organism>
<keyword evidence="1" id="KW-0472">Membrane</keyword>
<reference evidence="3 4" key="1">
    <citation type="journal article" date="2019" name="Nat. Commun.">
        <title>A new type of DNA phosphorothioation-based antiviral system in archaea.</title>
        <authorList>
            <person name="Xiong L."/>
            <person name="Liu S."/>
            <person name="Chen S."/>
            <person name="Xiao Y."/>
            <person name="Zhu B."/>
            <person name="Gao Y."/>
            <person name="Zhang Y."/>
            <person name="Chen B."/>
            <person name="Luo J."/>
            <person name="Deng Z."/>
            <person name="Chen X."/>
            <person name="Wang L."/>
            <person name="Chen S."/>
        </authorList>
    </citation>
    <scope>NUCLEOTIDE SEQUENCE [LARGE SCALE GENOMIC DNA]</scope>
    <source>
        <strain evidence="3 4">CBA1105</strain>
    </source>
</reference>
<dbReference type="OrthoDB" id="205411at2157"/>
<keyword evidence="1" id="KW-1133">Transmembrane helix</keyword>
<proteinExistence type="predicted"/>
<evidence type="ECO:0000256" key="1">
    <source>
        <dbReference type="SAM" id="Phobius"/>
    </source>
</evidence>
<sequence>MYETLSEIVPELLYAVLASALTLLGLFVENTGIQTLGSGDTTMGLWMTAVGIVALYAGFKLAREKVVPGLRAA</sequence>
<dbReference type="GeneID" id="39847011"/>
<gene>
    <name evidence="3" type="ORF">DV733_04060</name>
</gene>